<keyword evidence="1" id="KW-0472">Membrane</keyword>
<comment type="caution">
    <text evidence="2">The sequence shown here is derived from an EMBL/GenBank/DDBJ whole genome shotgun (WGS) entry which is preliminary data.</text>
</comment>
<dbReference type="EMBL" id="LAZR01000724">
    <property type="protein sequence ID" value="KKN59535.1"/>
    <property type="molecule type" value="Genomic_DNA"/>
</dbReference>
<evidence type="ECO:0000313" key="2">
    <source>
        <dbReference type="EMBL" id="KKN59535.1"/>
    </source>
</evidence>
<evidence type="ECO:0000256" key="1">
    <source>
        <dbReference type="SAM" id="Phobius"/>
    </source>
</evidence>
<keyword evidence="1" id="KW-1133">Transmembrane helix</keyword>
<keyword evidence="1" id="KW-0812">Transmembrane</keyword>
<proteinExistence type="predicted"/>
<gene>
    <name evidence="2" type="ORF">LCGC14_0541490</name>
</gene>
<dbReference type="AlphaFoldDB" id="A0A0F9RSV1"/>
<reference evidence="2" key="1">
    <citation type="journal article" date="2015" name="Nature">
        <title>Complex archaea that bridge the gap between prokaryotes and eukaryotes.</title>
        <authorList>
            <person name="Spang A."/>
            <person name="Saw J.H."/>
            <person name="Jorgensen S.L."/>
            <person name="Zaremba-Niedzwiedzka K."/>
            <person name="Martijn J."/>
            <person name="Lind A.E."/>
            <person name="van Eijk R."/>
            <person name="Schleper C."/>
            <person name="Guy L."/>
            <person name="Ettema T.J."/>
        </authorList>
    </citation>
    <scope>NUCLEOTIDE SEQUENCE</scope>
</reference>
<accession>A0A0F9RSV1</accession>
<feature type="transmembrane region" description="Helical" evidence="1">
    <location>
        <begin position="32"/>
        <end position="51"/>
    </location>
</feature>
<organism evidence="2">
    <name type="scientific">marine sediment metagenome</name>
    <dbReference type="NCBI Taxonomy" id="412755"/>
    <lineage>
        <taxon>unclassified sequences</taxon>
        <taxon>metagenomes</taxon>
        <taxon>ecological metagenomes</taxon>
    </lineage>
</organism>
<protein>
    <submittedName>
        <fullName evidence="2">Uncharacterized protein</fullName>
    </submittedName>
</protein>
<name>A0A0F9RSV1_9ZZZZ</name>
<sequence>MYRFPILLALGTGLLISALIIASLNSEAMTTPLGIAFILLAIACPFMYYAGKSFYK</sequence>